<organism evidence="1 2">
    <name type="scientific">Fusarium xylarioides</name>
    <dbReference type="NCBI Taxonomy" id="221167"/>
    <lineage>
        <taxon>Eukaryota</taxon>
        <taxon>Fungi</taxon>
        <taxon>Dikarya</taxon>
        <taxon>Ascomycota</taxon>
        <taxon>Pezizomycotina</taxon>
        <taxon>Sordariomycetes</taxon>
        <taxon>Hypocreomycetidae</taxon>
        <taxon>Hypocreales</taxon>
        <taxon>Nectriaceae</taxon>
        <taxon>Fusarium</taxon>
        <taxon>Fusarium fujikuroi species complex</taxon>
    </lineage>
</organism>
<evidence type="ECO:0000313" key="2">
    <source>
        <dbReference type="Proteomes" id="UP000750502"/>
    </source>
</evidence>
<proteinExistence type="predicted"/>
<keyword evidence="2" id="KW-1185">Reference proteome</keyword>
<dbReference type="Gene3D" id="3.30.420.10">
    <property type="entry name" value="Ribonuclease H-like superfamily/Ribonuclease H"/>
    <property type="match status" value="1"/>
</dbReference>
<accession>A0A9P7HJF4</accession>
<gene>
    <name evidence="1" type="ORF">H9Q72_014593</name>
</gene>
<reference evidence="1" key="1">
    <citation type="journal article" date="2020" name="bioRxiv">
        <title>Historical genomics reveals the evolutionary mechanisms behind multiple outbreaks of the host-specific coffee wilt pathogen Fusarium xylarioides.</title>
        <authorList>
            <person name="Peck D."/>
            <person name="Nowell R.W."/>
            <person name="Flood J."/>
            <person name="Ryan M.J."/>
            <person name="Barraclough T.G."/>
        </authorList>
    </citation>
    <scope>NUCLEOTIDE SEQUENCE</scope>
    <source>
        <strain evidence="1">IMI 127659i</strain>
    </source>
</reference>
<dbReference type="AlphaFoldDB" id="A0A9P7HJF4"/>
<dbReference type="OrthoDB" id="5151590at2759"/>
<reference evidence="1" key="2">
    <citation type="submission" date="2020-10" db="EMBL/GenBank/DDBJ databases">
        <authorList>
            <person name="Peck L.D."/>
            <person name="Nowell R.W."/>
            <person name="Flood J."/>
            <person name="Ryan M.J."/>
            <person name="Barraclough T.G."/>
        </authorList>
    </citation>
    <scope>NUCLEOTIDE SEQUENCE</scope>
    <source>
        <strain evidence="1">IMI 127659i</strain>
    </source>
</reference>
<sequence>PDLSPIENLWKVLKERICKTYPEIAAYPKSAEAIDRLIAAAEELWTEIEDDVVKNVIKSMPDRLNECYHANGYYTKY</sequence>
<dbReference type="Proteomes" id="UP000750502">
    <property type="component" value="Unassembled WGS sequence"/>
</dbReference>
<feature type="non-terminal residue" evidence="1">
    <location>
        <position position="1"/>
    </location>
</feature>
<protein>
    <recommendedName>
        <fullName evidence="3">Tc1-like transposase DDE domain-containing protein</fullName>
    </recommendedName>
</protein>
<name>A0A9P7HJF4_9HYPO</name>
<evidence type="ECO:0000313" key="1">
    <source>
        <dbReference type="EMBL" id="KAG5742475.1"/>
    </source>
</evidence>
<dbReference type="InterPro" id="IPR036397">
    <property type="entry name" value="RNaseH_sf"/>
</dbReference>
<dbReference type="GO" id="GO:0003676">
    <property type="term" value="F:nucleic acid binding"/>
    <property type="evidence" value="ECO:0007669"/>
    <property type="project" value="InterPro"/>
</dbReference>
<evidence type="ECO:0008006" key="3">
    <source>
        <dbReference type="Google" id="ProtNLM"/>
    </source>
</evidence>
<comment type="caution">
    <text evidence="1">The sequence shown here is derived from an EMBL/GenBank/DDBJ whole genome shotgun (WGS) entry which is preliminary data.</text>
</comment>
<dbReference type="EMBL" id="JADFTT010009536">
    <property type="protein sequence ID" value="KAG5742475.1"/>
    <property type="molecule type" value="Genomic_DNA"/>
</dbReference>